<keyword evidence="2" id="KW-1185">Reference proteome</keyword>
<dbReference type="InterPro" id="IPR029063">
    <property type="entry name" value="SAM-dependent_MTases_sf"/>
</dbReference>
<dbReference type="InterPro" id="IPR006764">
    <property type="entry name" value="SAM_dep_MeTrfase_SAV2177_type"/>
</dbReference>
<reference evidence="1 2" key="1">
    <citation type="submission" date="2018-06" db="EMBL/GenBank/DDBJ databases">
        <title>Streptomyces reniochalinae sp. nov. and Streptomyces diacarnus sp. nov. from marine sponges.</title>
        <authorList>
            <person name="Li L."/>
        </authorList>
    </citation>
    <scope>NUCLEOTIDE SEQUENCE [LARGE SCALE GENOMIC DNA]</scope>
    <source>
        <strain evidence="1 2">LHW51701</strain>
    </source>
</reference>
<evidence type="ECO:0000313" key="2">
    <source>
        <dbReference type="Proteomes" id="UP000252914"/>
    </source>
</evidence>
<dbReference type="Pfam" id="PF04672">
    <property type="entry name" value="Methyltransf_19"/>
    <property type="match status" value="1"/>
</dbReference>
<dbReference type="Gene3D" id="3.40.50.150">
    <property type="entry name" value="Vaccinia Virus protein VP39"/>
    <property type="match status" value="1"/>
</dbReference>
<accession>A0A367EV96</accession>
<dbReference type="GO" id="GO:0008168">
    <property type="term" value="F:methyltransferase activity"/>
    <property type="evidence" value="ECO:0007669"/>
    <property type="project" value="UniProtKB-KW"/>
</dbReference>
<protein>
    <submittedName>
        <fullName evidence="1">SAM-dependent methyltransferase</fullName>
    </submittedName>
</protein>
<keyword evidence="1" id="KW-0808">Transferase</keyword>
<dbReference type="RefSeq" id="WP_114022693.1">
    <property type="nucleotide sequence ID" value="NZ_QOIN01000045.1"/>
</dbReference>
<proteinExistence type="predicted"/>
<name>A0A367EV96_9ACTN</name>
<evidence type="ECO:0000313" key="1">
    <source>
        <dbReference type="EMBL" id="RCG22056.1"/>
    </source>
</evidence>
<dbReference type="AlphaFoldDB" id="A0A367EV96"/>
<gene>
    <name evidence="1" type="ORF">DTL70_16440</name>
</gene>
<sequence>MADASRKADRADRIDSSVPHSARIWDYWTGGKDCYEVDREAGERIRAVFPDIVTLARVGRHFIGRTVRYLVEEAGIRQFLDIGTGLPTVDNTHEVAQRAAPESRIVYVDNDPLVLAHANALLTSSPEGATDYIEADVEDPETILRQAARTLDFDRPVAVMLMGILAHVADYDGAISIVRRLVEALPSGSYLAVRDGTDTDPRYVKGLADYNRSGAVPYRPRSPEQVAGFLDGLELVEPGLVSCPLWRPEAQGAGATAFSPLYGGLGRKP</sequence>
<dbReference type="GO" id="GO:0032259">
    <property type="term" value="P:methylation"/>
    <property type="evidence" value="ECO:0007669"/>
    <property type="project" value="UniProtKB-KW"/>
</dbReference>
<comment type="caution">
    <text evidence="1">The sequence shown here is derived from an EMBL/GenBank/DDBJ whole genome shotgun (WGS) entry which is preliminary data.</text>
</comment>
<dbReference type="Proteomes" id="UP000252914">
    <property type="component" value="Unassembled WGS sequence"/>
</dbReference>
<organism evidence="1 2">
    <name type="scientific">Streptomyces diacarni</name>
    <dbReference type="NCBI Taxonomy" id="2800381"/>
    <lineage>
        <taxon>Bacteria</taxon>
        <taxon>Bacillati</taxon>
        <taxon>Actinomycetota</taxon>
        <taxon>Actinomycetes</taxon>
        <taxon>Kitasatosporales</taxon>
        <taxon>Streptomycetaceae</taxon>
        <taxon>Streptomyces</taxon>
    </lineage>
</organism>
<dbReference type="EMBL" id="QOIN01000045">
    <property type="protein sequence ID" value="RCG22056.1"/>
    <property type="molecule type" value="Genomic_DNA"/>
</dbReference>
<dbReference type="PIRSF" id="PIRSF017393">
    <property type="entry name" value="MTase_SAV2177"/>
    <property type="match status" value="1"/>
</dbReference>
<keyword evidence="1" id="KW-0489">Methyltransferase</keyword>
<dbReference type="SUPFAM" id="SSF53335">
    <property type="entry name" value="S-adenosyl-L-methionine-dependent methyltransferases"/>
    <property type="match status" value="1"/>
</dbReference>